<keyword evidence="4" id="KW-1185">Reference proteome</keyword>
<sequence>MQEGADINDAVKFRHDLIALRRYTVAAVILWSIIVVISLGWNILNERHKTLELARNEAMANFNKDQALRFWAARHGGIYVPPDDRTPPNPALSHIPDRDIISNFGKKYTLMNPAYMLRQVMQEFGDLYGIKGRITSLKLLNPNNAPDEWEIKALMAFERGVKEVFEINDIKGIPYLRLMRPMIVGQPCLKCHEYQGYKVGDVRGGVGVSVPMTPYYELEKMATITMLLSHSGFWLLGLGAIALVFTRSKRRIIELARANEGLQASRRKLSCITSVLKGIPILFIRR</sequence>
<dbReference type="Pfam" id="PF11845">
    <property type="entry name" value="Tll0287-like"/>
    <property type="match status" value="1"/>
</dbReference>
<feature type="transmembrane region" description="Helical" evidence="1">
    <location>
        <begin position="23"/>
        <end position="44"/>
    </location>
</feature>
<dbReference type="AlphaFoldDB" id="A0A0F3H092"/>
<evidence type="ECO:0000313" key="3">
    <source>
        <dbReference type="EMBL" id="KJU87586.1"/>
    </source>
</evidence>
<keyword evidence="3" id="KW-0808">Transferase</keyword>
<organism evidence="3 4">
    <name type="scientific">Candidatus Magnetobacterium bavaricum</name>
    <dbReference type="NCBI Taxonomy" id="29290"/>
    <lineage>
        <taxon>Bacteria</taxon>
        <taxon>Pseudomonadati</taxon>
        <taxon>Nitrospirota</taxon>
        <taxon>Thermodesulfovibrionia</taxon>
        <taxon>Thermodesulfovibrionales</taxon>
        <taxon>Candidatus Magnetobacteriaceae</taxon>
        <taxon>Candidatus Magnetobacterium</taxon>
    </lineage>
</organism>
<feature type="domain" description="Tll0287-like" evidence="2">
    <location>
        <begin position="54"/>
        <end position="211"/>
    </location>
</feature>
<feature type="transmembrane region" description="Helical" evidence="1">
    <location>
        <begin position="221"/>
        <end position="245"/>
    </location>
</feature>
<evidence type="ECO:0000256" key="1">
    <source>
        <dbReference type="SAM" id="Phobius"/>
    </source>
</evidence>
<comment type="caution">
    <text evidence="3">The sequence shown here is derived from an EMBL/GenBank/DDBJ whole genome shotgun (WGS) entry which is preliminary data.</text>
</comment>
<dbReference type="InterPro" id="IPR021796">
    <property type="entry name" value="Tll0287-like_dom"/>
</dbReference>
<keyword evidence="3" id="KW-0418">Kinase</keyword>
<dbReference type="Proteomes" id="UP000033423">
    <property type="component" value="Unassembled WGS sequence"/>
</dbReference>
<keyword evidence="1" id="KW-0812">Transmembrane</keyword>
<name>A0A0F3H092_9BACT</name>
<keyword evidence="1" id="KW-0472">Membrane</keyword>
<keyword evidence="1" id="KW-1133">Transmembrane helix</keyword>
<gene>
    <name evidence="3" type="ORF">MBAV_000214</name>
</gene>
<dbReference type="EMBL" id="LACI01000103">
    <property type="protein sequence ID" value="KJU87586.1"/>
    <property type="molecule type" value="Genomic_DNA"/>
</dbReference>
<evidence type="ECO:0000313" key="4">
    <source>
        <dbReference type="Proteomes" id="UP000033423"/>
    </source>
</evidence>
<proteinExistence type="predicted"/>
<accession>A0A0F3H092</accession>
<reference evidence="3 4" key="1">
    <citation type="submission" date="2015-02" db="EMBL/GenBank/DDBJ databases">
        <title>Single-cell genomics of uncultivated deep-branching MTB reveals a conserved set of magnetosome genes.</title>
        <authorList>
            <person name="Kolinko S."/>
            <person name="Richter M."/>
            <person name="Glockner F.O."/>
            <person name="Brachmann A."/>
            <person name="Schuler D."/>
        </authorList>
    </citation>
    <scope>NUCLEOTIDE SEQUENCE [LARGE SCALE GENOMIC DNA]</scope>
    <source>
        <strain evidence="3">TM-1</strain>
    </source>
</reference>
<dbReference type="GO" id="GO:0016301">
    <property type="term" value="F:kinase activity"/>
    <property type="evidence" value="ECO:0007669"/>
    <property type="project" value="UniProtKB-KW"/>
</dbReference>
<evidence type="ECO:0000259" key="2">
    <source>
        <dbReference type="Pfam" id="PF11845"/>
    </source>
</evidence>
<protein>
    <submittedName>
        <fullName evidence="3">Signal transduction histidine kinase</fullName>
    </submittedName>
</protein>